<dbReference type="Pfam" id="PF13205">
    <property type="entry name" value="Big_5"/>
    <property type="match status" value="1"/>
</dbReference>
<reference evidence="4" key="1">
    <citation type="submission" date="2018-09" db="EMBL/GenBank/DDBJ databases">
        <authorList>
            <person name="Livingstone P.G."/>
            <person name="Whitworth D.E."/>
        </authorList>
    </citation>
    <scope>NUCLEOTIDE SEQUENCE [LARGE SCALE GENOMIC DNA]</scope>
    <source>
        <strain evidence="4">CA043D</strain>
    </source>
</reference>
<evidence type="ECO:0000313" key="3">
    <source>
        <dbReference type="EMBL" id="RKH00457.1"/>
    </source>
</evidence>
<sequence>MHADHVCFRMDSFLLSRVTMKNLSLIWMAMLLMPAACIEIPDLAVPPETPPGSDAGADPQKDPIGIQWMSPVEGVRVGSTARLQVQLTGAAPDRVELLVDGAPVTTLDAPYSLTWETWRVSEGAHVLVVRALRNEHVFLSAERTVVVDRTRPRMIAQVPVISASNVAVRTPIQATFSEPLDGASVNGQSIQLVAEDGRLDASILLSGDGRTLTLNPASPLPVNQRIQVVMADTVVDFAGNRLESTGPAWGWSVPAYLQWGAPQIFGKIEESTAVETSLRVGSDARPVVAWTQNGTVRAKRWAGEDWEYLGAPLSGATGSDVWGNALQLDPVGRPMLAWLEYATGSQSQIHVRRWNGTAWEPMGTFMTTSLTQGYIPWMGFSSGVRGLPVVAWRERNSTQEQVVFRQWNGSSWVSMAAPVPMKSAATVNYMGFDLDVSGRPVLTFSETESGKAAVGRVMQWNGTAWTEFSAGLGLLPMTRVVDDAGRVFVGGSGWGNGVRAGLIKQWDGSTWVTVGEPLADIAGGTDRGVDAMALDSHGSLVVLASEAPSATETASRIGQTRRWTGTQWESLGGILKPNPGSLLWGIPDFALAADDEPIVSWTEKVQSADTFIWAIDVHHLNH</sequence>
<dbReference type="Gene3D" id="2.60.40.10">
    <property type="entry name" value="Immunoglobulins"/>
    <property type="match status" value="1"/>
</dbReference>
<gene>
    <name evidence="3" type="ORF">D7X32_23410</name>
</gene>
<feature type="domain" description="SbsA Ig-like" evidence="2">
    <location>
        <begin position="148"/>
        <end position="244"/>
    </location>
</feature>
<protein>
    <recommendedName>
        <fullName evidence="2">SbsA Ig-like domain-containing protein</fullName>
    </recommendedName>
</protein>
<dbReference type="AlphaFoldDB" id="A0A3A8JZQ0"/>
<proteinExistence type="predicted"/>
<comment type="caution">
    <text evidence="3">The sequence shown here is derived from an EMBL/GenBank/DDBJ whole genome shotgun (WGS) entry which is preliminary data.</text>
</comment>
<name>A0A3A8JZQ0_9BACT</name>
<keyword evidence="1" id="KW-0732">Signal</keyword>
<dbReference type="InterPro" id="IPR014755">
    <property type="entry name" value="Cu-Rt/internalin_Ig-like"/>
</dbReference>
<dbReference type="InterPro" id="IPR013783">
    <property type="entry name" value="Ig-like_fold"/>
</dbReference>
<dbReference type="Gene3D" id="2.60.40.1220">
    <property type="match status" value="1"/>
</dbReference>
<evidence type="ECO:0000259" key="2">
    <source>
        <dbReference type="Pfam" id="PF13205"/>
    </source>
</evidence>
<keyword evidence="4" id="KW-1185">Reference proteome</keyword>
<dbReference type="InterPro" id="IPR032812">
    <property type="entry name" value="SbsA_Ig"/>
</dbReference>
<evidence type="ECO:0000313" key="4">
    <source>
        <dbReference type="Proteomes" id="UP000268313"/>
    </source>
</evidence>
<dbReference type="Pfam" id="PF17957">
    <property type="entry name" value="Big_7"/>
    <property type="match status" value="1"/>
</dbReference>
<evidence type="ECO:0000256" key="1">
    <source>
        <dbReference type="ARBA" id="ARBA00022729"/>
    </source>
</evidence>
<dbReference type="Proteomes" id="UP000268313">
    <property type="component" value="Unassembled WGS sequence"/>
</dbReference>
<organism evidence="3 4">
    <name type="scientific">Corallococcus carmarthensis</name>
    <dbReference type="NCBI Taxonomy" id="2316728"/>
    <lineage>
        <taxon>Bacteria</taxon>
        <taxon>Pseudomonadati</taxon>
        <taxon>Myxococcota</taxon>
        <taxon>Myxococcia</taxon>
        <taxon>Myxococcales</taxon>
        <taxon>Cystobacterineae</taxon>
        <taxon>Myxococcaceae</taxon>
        <taxon>Corallococcus</taxon>
    </lineage>
</organism>
<dbReference type="EMBL" id="RAWE01000092">
    <property type="protein sequence ID" value="RKH00457.1"/>
    <property type="molecule type" value="Genomic_DNA"/>
</dbReference>
<accession>A0A3A8JZQ0</accession>